<keyword evidence="3" id="KW-1185">Reference proteome</keyword>
<dbReference type="GO" id="GO:0003677">
    <property type="term" value="F:DNA binding"/>
    <property type="evidence" value="ECO:0007669"/>
    <property type="project" value="TreeGrafter"/>
</dbReference>
<dbReference type="InterPro" id="IPR011082">
    <property type="entry name" value="Exosome-assoc_fac/DNA_repair"/>
</dbReference>
<evidence type="ECO:0000313" key="2">
    <source>
        <dbReference type="EMBL" id="EPZ32406.1"/>
    </source>
</evidence>
<dbReference type="GO" id="GO:0000178">
    <property type="term" value="C:exosome (RNase complex)"/>
    <property type="evidence" value="ECO:0007669"/>
    <property type="project" value="TreeGrafter"/>
</dbReference>
<keyword evidence="1" id="KW-0539">Nucleus</keyword>
<proteinExistence type="inferred from homology"/>
<dbReference type="GO" id="GO:0010468">
    <property type="term" value="P:regulation of gene expression"/>
    <property type="evidence" value="ECO:0007669"/>
    <property type="project" value="TreeGrafter"/>
</dbReference>
<evidence type="ECO:0000313" key="3">
    <source>
        <dbReference type="Proteomes" id="UP000030755"/>
    </source>
</evidence>
<comment type="similarity">
    <text evidence="1">Belongs to the C1D family.</text>
</comment>
<organism evidence="2 3">
    <name type="scientific">Rozella allomycis (strain CSF55)</name>
    <dbReference type="NCBI Taxonomy" id="988480"/>
    <lineage>
        <taxon>Eukaryota</taxon>
        <taxon>Fungi</taxon>
        <taxon>Fungi incertae sedis</taxon>
        <taxon>Cryptomycota</taxon>
        <taxon>Cryptomycota incertae sedis</taxon>
        <taxon>Rozella</taxon>
    </lineage>
</organism>
<dbReference type="PANTHER" id="PTHR15341">
    <property type="entry name" value="SUN-COR STEROID HORMONE RECEPTOR CO-REPRESSOR"/>
    <property type="match status" value="1"/>
</dbReference>
<comment type="function">
    <text evidence="1">Required for exosome-dependent processing of pre-rRNA and small nucleolar RNA (snRNA) precursors. Involved in processing of 35S pre-rRNA at the A0, A1 and A2 sites.</text>
</comment>
<dbReference type="GO" id="GO:0005730">
    <property type="term" value="C:nucleolus"/>
    <property type="evidence" value="ECO:0007669"/>
    <property type="project" value="TreeGrafter"/>
</dbReference>
<protein>
    <recommendedName>
        <fullName evidence="1">Exosome complex protein</fullName>
    </recommendedName>
</protein>
<dbReference type="Proteomes" id="UP000030755">
    <property type="component" value="Unassembled WGS sequence"/>
</dbReference>
<comment type="subcellular location">
    <subcellularLocation>
        <location evidence="1">Nucleus</location>
    </subcellularLocation>
</comment>
<dbReference type="PANTHER" id="PTHR15341:SF3">
    <property type="entry name" value="NUCLEAR NUCLEIC ACID-BINDING PROTEIN C1D"/>
    <property type="match status" value="1"/>
</dbReference>
<accession>A0A075AQ83</accession>
<dbReference type="OrthoDB" id="10261072at2759"/>
<gene>
    <name evidence="2" type="ORF">O9G_001308</name>
</gene>
<dbReference type="GO" id="GO:0003723">
    <property type="term" value="F:RNA binding"/>
    <property type="evidence" value="ECO:0007669"/>
    <property type="project" value="UniProtKB-UniRule"/>
</dbReference>
<reference evidence="2 3" key="1">
    <citation type="journal article" date="2013" name="Curr. Biol.">
        <title>Shared signatures of parasitism and phylogenomics unite Cryptomycota and microsporidia.</title>
        <authorList>
            <person name="James T.Y."/>
            <person name="Pelin A."/>
            <person name="Bonen L."/>
            <person name="Ahrendt S."/>
            <person name="Sain D."/>
            <person name="Corradi N."/>
            <person name="Stajich J.E."/>
        </authorList>
    </citation>
    <scope>NUCLEOTIDE SEQUENCE [LARGE SCALE GENOMIC DNA]</scope>
    <source>
        <strain evidence="2 3">CSF55</strain>
    </source>
</reference>
<evidence type="ECO:0000256" key="1">
    <source>
        <dbReference type="RuleBase" id="RU368003"/>
    </source>
</evidence>
<dbReference type="AlphaFoldDB" id="A0A075AQ83"/>
<keyword evidence="1" id="KW-0694">RNA-binding</keyword>
<dbReference type="EMBL" id="KE561154">
    <property type="protein sequence ID" value="EPZ32406.1"/>
    <property type="molecule type" value="Genomic_DNA"/>
</dbReference>
<sequence length="194" mass="21716">MEDALLNIENTIAALESDLESLFSKRLSQSFQDNNVAPDSIDAIYLRLEGREVKDHSLMQELVNFNVKLVKERIKQYIAKIKEIQNPSKNTVELNKDASKRVLRNAMFDVNESMDALFLQHGQPFEIGFVQITTTVPSGRFSSGNDPPLEVNPGHIMLAPESTNLIAPRSTVTFGSIPGSLLSIKISFTFMQNF</sequence>
<dbReference type="HOGENOM" id="CLU_1403167_0_0_1"/>
<name>A0A075AQ83_ROZAC</name>
<keyword evidence="1" id="KW-0698">rRNA processing</keyword>
<dbReference type="GO" id="GO:0000460">
    <property type="term" value="P:maturation of 5.8S rRNA"/>
    <property type="evidence" value="ECO:0007669"/>
    <property type="project" value="TreeGrafter"/>
</dbReference>